<evidence type="ECO:0000256" key="4">
    <source>
        <dbReference type="ARBA" id="ARBA00023136"/>
    </source>
</evidence>
<evidence type="ECO:0000256" key="3">
    <source>
        <dbReference type="ARBA" id="ARBA00022989"/>
    </source>
</evidence>
<dbReference type="EMBL" id="MU839045">
    <property type="protein sequence ID" value="KAK1761986.1"/>
    <property type="molecule type" value="Genomic_DNA"/>
</dbReference>
<feature type="transmembrane region" description="Helical" evidence="6">
    <location>
        <begin position="247"/>
        <end position="266"/>
    </location>
</feature>
<feature type="transmembrane region" description="Helical" evidence="6">
    <location>
        <begin position="22"/>
        <end position="47"/>
    </location>
</feature>
<feature type="transmembrane region" description="Helical" evidence="6">
    <location>
        <begin position="378"/>
        <end position="399"/>
    </location>
</feature>
<protein>
    <submittedName>
        <fullName evidence="7">G protein-coupled glucose receptor regulating Gpa2-domain-containing protein</fullName>
    </submittedName>
</protein>
<organism evidence="7 8">
    <name type="scientific">Phialemonium atrogriseum</name>
    <dbReference type="NCBI Taxonomy" id="1093897"/>
    <lineage>
        <taxon>Eukaryota</taxon>
        <taxon>Fungi</taxon>
        <taxon>Dikarya</taxon>
        <taxon>Ascomycota</taxon>
        <taxon>Pezizomycotina</taxon>
        <taxon>Sordariomycetes</taxon>
        <taxon>Sordariomycetidae</taxon>
        <taxon>Cephalothecales</taxon>
        <taxon>Cephalothecaceae</taxon>
        <taxon>Phialemonium</taxon>
    </lineage>
</organism>
<feature type="transmembrane region" description="Helical" evidence="6">
    <location>
        <begin position="349"/>
        <end position="366"/>
    </location>
</feature>
<evidence type="ECO:0000313" key="8">
    <source>
        <dbReference type="Proteomes" id="UP001244011"/>
    </source>
</evidence>
<feature type="region of interest" description="Disordered" evidence="5">
    <location>
        <begin position="530"/>
        <end position="552"/>
    </location>
</feature>
<evidence type="ECO:0000256" key="5">
    <source>
        <dbReference type="SAM" id="MobiDB-lite"/>
    </source>
</evidence>
<dbReference type="GO" id="GO:0007189">
    <property type="term" value="P:adenylate cyclase-activating G protein-coupled receptor signaling pathway"/>
    <property type="evidence" value="ECO:0007669"/>
    <property type="project" value="TreeGrafter"/>
</dbReference>
<dbReference type="GO" id="GO:0004930">
    <property type="term" value="F:G protein-coupled receptor activity"/>
    <property type="evidence" value="ECO:0007669"/>
    <property type="project" value="TreeGrafter"/>
</dbReference>
<accession>A0AAJ0BPL6</accession>
<dbReference type="Gene3D" id="1.20.1070.10">
    <property type="entry name" value="Rhodopsin 7-helix transmembrane proteins"/>
    <property type="match status" value="1"/>
</dbReference>
<feature type="compositionally biased region" description="Low complexity" evidence="5">
    <location>
        <begin position="538"/>
        <end position="552"/>
    </location>
</feature>
<name>A0AAJ0BPL6_9PEZI</name>
<keyword evidence="4 6" id="KW-0472">Membrane</keyword>
<comment type="subcellular location">
    <subcellularLocation>
        <location evidence="1">Membrane</location>
        <topology evidence="1">Multi-pass membrane protein</topology>
    </subcellularLocation>
</comment>
<evidence type="ECO:0000256" key="1">
    <source>
        <dbReference type="ARBA" id="ARBA00004141"/>
    </source>
</evidence>
<keyword evidence="2 6" id="KW-0812">Transmembrane</keyword>
<keyword evidence="8" id="KW-1185">Reference proteome</keyword>
<dbReference type="AlphaFoldDB" id="A0AAJ0BPL6"/>
<feature type="transmembrane region" description="Helical" evidence="6">
    <location>
        <begin position="116"/>
        <end position="138"/>
    </location>
</feature>
<feature type="compositionally biased region" description="Gly residues" evidence="5">
    <location>
        <begin position="474"/>
        <end position="491"/>
    </location>
</feature>
<dbReference type="PANTHER" id="PTHR23112">
    <property type="entry name" value="G PROTEIN-COUPLED RECEPTOR 157-RELATED"/>
    <property type="match status" value="1"/>
</dbReference>
<keyword evidence="7" id="KW-0675">Receptor</keyword>
<gene>
    <name evidence="7" type="ORF">QBC33DRAFT_482439</name>
</gene>
<evidence type="ECO:0000313" key="7">
    <source>
        <dbReference type="EMBL" id="KAK1761986.1"/>
    </source>
</evidence>
<comment type="caution">
    <text evidence="7">The sequence shown here is derived from an EMBL/GenBank/DDBJ whole genome shotgun (WGS) entry which is preliminary data.</text>
</comment>
<reference evidence="7" key="1">
    <citation type="submission" date="2023-06" db="EMBL/GenBank/DDBJ databases">
        <title>Genome-scale phylogeny and comparative genomics of the fungal order Sordariales.</title>
        <authorList>
            <consortium name="Lawrence Berkeley National Laboratory"/>
            <person name="Hensen N."/>
            <person name="Bonometti L."/>
            <person name="Westerberg I."/>
            <person name="Brannstrom I.O."/>
            <person name="Guillou S."/>
            <person name="Cros-Aarteil S."/>
            <person name="Calhoun S."/>
            <person name="Haridas S."/>
            <person name="Kuo A."/>
            <person name="Mondo S."/>
            <person name="Pangilinan J."/>
            <person name="Riley R."/>
            <person name="Labutti K."/>
            <person name="Andreopoulos B."/>
            <person name="Lipzen A."/>
            <person name="Chen C."/>
            <person name="Yanf M."/>
            <person name="Daum C."/>
            <person name="Ng V."/>
            <person name="Clum A."/>
            <person name="Steindorff A."/>
            <person name="Ohm R."/>
            <person name="Martin F."/>
            <person name="Silar P."/>
            <person name="Natvig D."/>
            <person name="Lalanne C."/>
            <person name="Gautier V."/>
            <person name="Ament-Velasquez S.L."/>
            <person name="Kruys A."/>
            <person name="Hutchinson M.I."/>
            <person name="Powell A.J."/>
            <person name="Barry K."/>
            <person name="Miller A.N."/>
            <person name="Grigoriev I.V."/>
            <person name="Debuchy R."/>
            <person name="Gladieux P."/>
            <person name="Thoren M.H."/>
            <person name="Johannesson H."/>
        </authorList>
    </citation>
    <scope>NUCLEOTIDE SEQUENCE</scope>
    <source>
        <strain evidence="7">8032-3</strain>
    </source>
</reference>
<feature type="region of interest" description="Disordered" evidence="5">
    <location>
        <begin position="473"/>
        <end position="492"/>
    </location>
</feature>
<dbReference type="GO" id="GO:0005886">
    <property type="term" value="C:plasma membrane"/>
    <property type="evidence" value="ECO:0007669"/>
    <property type="project" value="TreeGrafter"/>
</dbReference>
<evidence type="ECO:0000256" key="2">
    <source>
        <dbReference type="ARBA" id="ARBA00022692"/>
    </source>
</evidence>
<dbReference type="RefSeq" id="XP_060278199.1">
    <property type="nucleotide sequence ID" value="XM_060425365.1"/>
</dbReference>
<feature type="transmembrane region" description="Helical" evidence="6">
    <location>
        <begin position="158"/>
        <end position="180"/>
    </location>
</feature>
<sequence length="552" mass="59540">MNNNIYDSDDASGSISPLPPVLVHGLAAVSVLAFFSFFSSLSLFVFLTRKFYIWQIKEPPKEEKRPSTPEPESPTSTDVNGFLVPESHLCPPMQTTWEPVRETVWERFKRDPPNQFLVLIYNLLLADIQQSLAFMLNISWLTRDALEAGTSVCWAQGWFMSIGDLASSVFISAIAVHTYLGVVNGYRLPSWAFYSAIIALWSFVYGTALLGMIITANGRDEGGLYVRAGAWCWINSAYQTLRLTLHYLWIFLSLTLTSIIYLVIFFHLHFHRKHSPTCCLASGSDHSPPGEHYPNPDPNRLKPTSSVTITTTALPSSPRSAMTDTSSISTIIAKRLPPIPPSSARHPTFLLYPLIYILCTFPLAAGRISSMAGHNVSLAYFCFAGSMVASAGWLDVALYSITRRSIVFGGGAAPGQDTGIETFAFMRTPPGRRFGNVVYVSGGGPGGRRAKRRWAAWNGDVVRGARLRTLTGGLARGDGAGGGTGGGGLGSGNASREALGSMKGFGMGAGEVMGMAIQCETVTTVVIEEASDESIGPGSVTSTVSSTRSGTM</sequence>
<dbReference type="PANTHER" id="PTHR23112:SF37">
    <property type="entry name" value="G PROTEIN-COUPLED RECEPTOR GPR1"/>
    <property type="match status" value="1"/>
</dbReference>
<dbReference type="Proteomes" id="UP001244011">
    <property type="component" value="Unassembled WGS sequence"/>
</dbReference>
<keyword evidence="3 6" id="KW-1133">Transmembrane helix</keyword>
<dbReference type="SUPFAM" id="SSF81321">
    <property type="entry name" value="Family A G protein-coupled receptor-like"/>
    <property type="match status" value="1"/>
</dbReference>
<proteinExistence type="predicted"/>
<feature type="transmembrane region" description="Helical" evidence="6">
    <location>
        <begin position="192"/>
        <end position="214"/>
    </location>
</feature>
<evidence type="ECO:0000256" key="6">
    <source>
        <dbReference type="SAM" id="Phobius"/>
    </source>
</evidence>
<dbReference type="GeneID" id="85308552"/>